<evidence type="ECO:0000313" key="2">
    <source>
        <dbReference type="Proteomes" id="UP000293547"/>
    </source>
</evidence>
<keyword evidence="2" id="KW-1185">Reference proteome</keyword>
<name>A0ACB6FHR4_9PLEO</name>
<protein>
    <submittedName>
        <fullName evidence="1">Uncharacterized protein</fullName>
    </submittedName>
</protein>
<reference evidence="1 2" key="1">
    <citation type="journal article" date="2019" name="bioRxiv">
        <title>Genomics, evolutionary history and diagnostics of the Alternaria alternata species group including apple and Asian pear pathotypes.</title>
        <authorList>
            <person name="Armitage A.D."/>
            <person name="Cockerton H.M."/>
            <person name="Sreenivasaprasad S."/>
            <person name="Woodhall J.W."/>
            <person name="Lane C.R."/>
            <person name="Harrison R.J."/>
            <person name="Clarkson J.P."/>
        </authorList>
    </citation>
    <scope>NUCLEOTIDE SEQUENCE [LARGE SCALE GENOMIC DNA]</scope>
    <source>
        <strain evidence="1 2">FERA 650</strain>
    </source>
</reference>
<dbReference type="EMBL" id="PDWZ02000007">
    <property type="protein sequence ID" value="KAB2103885.1"/>
    <property type="molecule type" value="Genomic_DNA"/>
</dbReference>
<comment type="caution">
    <text evidence="1">The sequence shown here is derived from an EMBL/GenBank/DDBJ whole genome shotgun (WGS) entry which is preliminary data.</text>
</comment>
<organism evidence="1 2">
    <name type="scientific">Alternaria gaisen</name>
    <dbReference type="NCBI Taxonomy" id="167740"/>
    <lineage>
        <taxon>Eukaryota</taxon>
        <taxon>Fungi</taxon>
        <taxon>Dikarya</taxon>
        <taxon>Ascomycota</taxon>
        <taxon>Pezizomycotina</taxon>
        <taxon>Dothideomycetes</taxon>
        <taxon>Pleosporomycetidae</taxon>
        <taxon>Pleosporales</taxon>
        <taxon>Pleosporineae</taxon>
        <taxon>Pleosporaceae</taxon>
        <taxon>Alternaria</taxon>
        <taxon>Alternaria sect. Alternaria</taxon>
    </lineage>
</organism>
<dbReference type="Proteomes" id="UP000293547">
    <property type="component" value="Unassembled WGS sequence"/>
</dbReference>
<evidence type="ECO:0000313" key="1">
    <source>
        <dbReference type="EMBL" id="KAB2103885.1"/>
    </source>
</evidence>
<proteinExistence type="predicted"/>
<sequence length="250" mass="27265">MERGPIEFPTADIETVYIRRVHEVVQYLVPVYIHGRNFGKSRLPLIQAVGQGDLHWVRQILLKTDTDPNTRSWKGWTALQHACYIETGSPESKNQEAIVRLLISHGADVNSAPGLFHGRTALQAACKKGNEKIVDLLLENGADVNEDVAPVDGQSSLAYAVEAGGFGIVKKLLDRGAYINQPGSEPYRNTALSAAAEEGNLEMLDYLIENEAITKGPAALLALTTAIVHNQLDIARCLLEKALASMYPVP</sequence>
<accession>A0ACB6FHR4</accession>
<gene>
    <name evidence="1" type="ORF">AG0111_0g7872</name>
</gene>